<dbReference type="InterPro" id="IPR018702">
    <property type="entry name" value="DUF2207"/>
</dbReference>
<feature type="chain" id="PRO_5002536498" description="DUF2207 domain-containing protein" evidence="3">
    <location>
        <begin position="23"/>
        <end position="590"/>
    </location>
</feature>
<dbReference type="Pfam" id="PF09972">
    <property type="entry name" value="DUF2207"/>
    <property type="match status" value="1"/>
</dbReference>
<name>A0A0G1D0F1_9BACT</name>
<keyword evidence="2" id="KW-0472">Membrane</keyword>
<evidence type="ECO:0000256" key="1">
    <source>
        <dbReference type="SAM" id="MobiDB-lite"/>
    </source>
</evidence>
<feature type="transmembrane region" description="Helical" evidence="2">
    <location>
        <begin position="416"/>
        <end position="440"/>
    </location>
</feature>
<evidence type="ECO:0000259" key="5">
    <source>
        <dbReference type="Pfam" id="PF20990"/>
    </source>
</evidence>
<comment type="caution">
    <text evidence="6">The sequence shown here is derived from an EMBL/GenBank/DDBJ whole genome shotgun (WGS) entry which is preliminary data.</text>
</comment>
<feature type="region of interest" description="Disordered" evidence="1">
    <location>
        <begin position="566"/>
        <end position="590"/>
    </location>
</feature>
<evidence type="ECO:0000256" key="2">
    <source>
        <dbReference type="SAM" id="Phobius"/>
    </source>
</evidence>
<feature type="transmembrane region" description="Helical" evidence="2">
    <location>
        <begin position="446"/>
        <end position="463"/>
    </location>
</feature>
<feature type="transmembrane region" description="Helical" evidence="2">
    <location>
        <begin position="237"/>
        <end position="258"/>
    </location>
</feature>
<accession>A0A0G1D0F1</accession>
<dbReference type="Proteomes" id="UP000033980">
    <property type="component" value="Unassembled WGS sequence"/>
</dbReference>
<feature type="domain" description="Predicted membrane protein YciQ-like C-terminal" evidence="5">
    <location>
        <begin position="295"/>
        <end position="520"/>
    </location>
</feature>
<keyword evidence="3" id="KW-0732">Signal</keyword>
<keyword evidence="2" id="KW-0812">Transmembrane</keyword>
<protein>
    <recommendedName>
        <fullName evidence="8">DUF2207 domain-containing protein</fullName>
    </recommendedName>
</protein>
<evidence type="ECO:0000256" key="3">
    <source>
        <dbReference type="SAM" id="SignalP"/>
    </source>
</evidence>
<dbReference type="AlphaFoldDB" id="A0A0G1D0F1"/>
<dbReference type="InterPro" id="IPR048389">
    <property type="entry name" value="YciQ-like_C"/>
</dbReference>
<evidence type="ECO:0000313" key="6">
    <source>
        <dbReference type="EMBL" id="KKS91435.1"/>
    </source>
</evidence>
<dbReference type="Pfam" id="PF20990">
    <property type="entry name" value="DUF2207_C"/>
    <property type="match status" value="1"/>
</dbReference>
<evidence type="ECO:0008006" key="8">
    <source>
        <dbReference type="Google" id="ProtNLM"/>
    </source>
</evidence>
<proteinExistence type="predicted"/>
<organism evidence="6 7">
    <name type="scientific">Candidatus Collierbacteria bacterium GW2011_GWC2_43_12</name>
    <dbReference type="NCBI Taxonomy" id="1618390"/>
    <lineage>
        <taxon>Bacteria</taxon>
        <taxon>Candidatus Collieribacteriota</taxon>
    </lineage>
</organism>
<feature type="signal peptide" evidence="3">
    <location>
        <begin position="1"/>
        <end position="22"/>
    </location>
</feature>
<feature type="compositionally biased region" description="Gly residues" evidence="1">
    <location>
        <begin position="569"/>
        <end position="590"/>
    </location>
</feature>
<gene>
    <name evidence="6" type="ORF">UV68_C0069G0002</name>
</gene>
<evidence type="ECO:0000259" key="4">
    <source>
        <dbReference type="Pfam" id="PF09972"/>
    </source>
</evidence>
<sequence>MKRYIFFLIFGCYLLLTRSTYAATLPTAERVEEVTQFASRITINQDTSITIEETIEYFTPEEKHGIYRYIPERYRREGVVYKNTISDVKVTDVTGDPQPFTLSRDSNNLTIKIGDPDITFSGERTYKISYRVANAILRQQGFDELYWDITGEGWTFPVINSAVTIKSPFAPIQEYICFVGPVGAVSSDCSKKGDTKEVSLDTKEVINYGDNFTVAIKLDPVNSLIFPTKFRIFWENFINNSPLLLLLLPGLVMFGYWYKKGRDYRFISPNVFDMDPNAPQGMKPIFEPVNVPMVYEPLKALTPGEAGTLLDERVDNQDVVAEIIDLARKKYLGIERVENKGFLKFGHDYLLTKFKDGPGNLPSQQEYLMKHIFNSKSEIKLSELKGTFYTHMAKVKELLYEGLTERKMFTSKPMNALGIGVALAIFLDVAVFMATISTIIFLQSGWPVLVMIGSFVVSLIFAIKMPQKTAVGTNLSLQAKGLRETIRLGKWREEIKEKHLFIEEVLPFAIAFGVIGKLAKDMQKLNIEPPRYMSGGFGHNTLAWTGFMNDFSKSASSGLSYNPSSNSSGGSGFSGGSSGGGGGGGGGGSW</sequence>
<feature type="domain" description="DUF2207" evidence="4">
    <location>
        <begin position="34"/>
        <end position="191"/>
    </location>
</feature>
<evidence type="ECO:0000313" key="7">
    <source>
        <dbReference type="Proteomes" id="UP000033980"/>
    </source>
</evidence>
<keyword evidence="2" id="KW-1133">Transmembrane helix</keyword>
<reference evidence="6 7" key="1">
    <citation type="journal article" date="2015" name="Nature">
        <title>rRNA introns, odd ribosomes, and small enigmatic genomes across a large radiation of phyla.</title>
        <authorList>
            <person name="Brown C.T."/>
            <person name="Hug L.A."/>
            <person name="Thomas B.C."/>
            <person name="Sharon I."/>
            <person name="Castelle C.J."/>
            <person name="Singh A."/>
            <person name="Wilkins M.J."/>
            <person name="Williams K.H."/>
            <person name="Banfield J.F."/>
        </authorList>
    </citation>
    <scope>NUCLEOTIDE SEQUENCE [LARGE SCALE GENOMIC DNA]</scope>
</reference>
<dbReference type="EMBL" id="LCFK01000069">
    <property type="protein sequence ID" value="KKS91435.1"/>
    <property type="molecule type" value="Genomic_DNA"/>
</dbReference>